<dbReference type="PANTHER" id="PTHR11472:SF34">
    <property type="entry name" value="REGULATOR OF TELOMERE ELONGATION HELICASE 1"/>
    <property type="match status" value="1"/>
</dbReference>
<reference evidence="6 7" key="1">
    <citation type="submission" date="2012-09" db="EMBL/GenBank/DDBJ databases">
        <title>The Genome Sequence of Actinobaculum massiliae ACS-171-V-COL2.</title>
        <authorList>
            <consortium name="The Broad Institute Genome Sequencing Platform"/>
            <person name="Earl A."/>
            <person name="Ward D."/>
            <person name="Feldgarden M."/>
            <person name="Gevers D."/>
            <person name="Saerens B."/>
            <person name="Vaneechoutte M."/>
            <person name="Walker B."/>
            <person name="Young S.K."/>
            <person name="Zeng Q."/>
            <person name="Gargeya S."/>
            <person name="Fitzgerald M."/>
            <person name="Haas B."/>
            <person name="Abouelleil A."/>
            <person name="Alvarado L."/>
            <person name="Arachchi H.M."/>
            <person name="Berlin A."/>
            <person name="Chapman S.B."/>
            <person name="Goldberg J."/>
            <person name="Griggs A."/>
            <person name="Gujja S."/>
            <person name="Hansen M."/>
            <person name="Howarth C."/>
            <person name="Imamovic A."/>
            <person name="Larimer J."/>
            <person name="McCowen C."/>
            <person name="Montmayeur A."/>
            <person name="Murphy C."/>
            <person name="Neiman D."/>
            <person name="Pearson M."/>
            <person name="Priest M."/>
            <person name="Roberts A."/>
            <person name="Saif S."/>
            <person name="Shea T."/>
            <person name="Sisk P."/>
            <person name="Sykes S."/>
            <person name="Wortman J."/>
            <person name="Nusbaum C."/>
            <person name="Birren B."/>
        </authorList>
    </citation>
    <scope>NUCLEOTIDE SEQUENCE [LARGE SCALE GENOMIC DNA]</scope>
    <source>
        <strain evidence="7">ACS-171-V-Col2</strain>
    </source>
</reference>
<dbReference type="STRING" id="202789.GCA_001457435_00231"/>
<dbReference type="InterPro" id="IPR011545">
    <property type="entry name" value="DEAD/DEAH_box_helicase_dom"/>
</dbReference>
<dbReference type="PATRIC" id="fig|883066.3.peg.160"/>
<dbReference type="InterPro" id="IPR014013">
    <property type="entry name" value="Helic_SF1/SF2_ATP-bd_DinG/Rad3"/>
</dbReference>
<feature type="domain" description="Helicase ATP-binding" evidence="5">
    <location>
        <begin position="17"/>
        <end position="311"/>
    </location>
</feature>
<dbReference type="GO" id="GO:0006139">
    <property type="term" value="P:nucleobase-containing compound metabolic process"/>
    <property type="evidence" value="ECO:0007669"/>
    <property type="project" value="InterPro"/>
</dbReference>
<dbReference type="InterPro" id="IPR006555">
    <property type="entry name" value="ATP-dep_Helicase_C"/>
</dbReference>
<protein>
    <recommendedName>
        <fullName evidence="5">Helicase ATP-binding domain-containing protein</fullName>
    </recommendedName>
</protein>
<dbReference type="GO" id="GO:0003678">
    <property type="term" value="F:DNA helicase activity"/>
    <property type="evidence" value="ECO:0007669"/>
    <property type="project" value="TreeGrafter"/>
</dbReference>
<evidence type="ECO:0000256" key="3">
    <source>
        <dbReference type="ARBA" id="ARBA00022840"/>
    </source>
</evidence>
<evidence type="ECO:0000256" key="4">
    <source>
        <dbReference type="ARBA" id="ARBA00038058"/>
    </source>
</evidence>
<evidence type="ECO:0000259" key="5">
    <source>
        <dbReference type="PROSITE" id="PS51193"/>
    </source>
</evidence>
<comment type="similarity">
    <text evidence="4">Belongs to the helicase family. DinG subfamily.</text>
</comment>
<dbReference type="Pfam" id="PF00270">
    <property type="entry name" value="DEAD"/>
    <property type="match status" value="1"/>
</dbReference>
<proteinExistence type="inferred from homology"/>
<gene>
    <name evidence="6" type="ORF">HMPREF9233_00158</name>
</gene>
<name>K9F3M2_9ACTO</name>
<dbReference type="RefSeq" id="WP_007000376.1">
    <property type="nucleotide sequence ID" value="NZ_JH992955.1"/>
</dbReference>
<dbReference type="AlphaFoldDB" id="K9F3M2"/>
<keyword evidence="7" id="KW-1185">Reference proteome</keyword>
<keyword evidence="3" id="KW-0067">ATP-binding</keyword>
<evidence type="ECO:0000256" key="1">
    <source>
        <dbReference type="ARBA" id="ARBA00022741"/>
    </source>
</evidence>
<dbReference type="InterPro" id="IPR027417">
    <property type="entry name" value="P-loop_NTPase"/>
</dbReference>
<dbReference type="GO" id="GO:0003676">
    <property type="term" value="F:nucleic acid binding"/>
    <property type="evidence" value="ECO:0007669"/>
    <property type="project" value="InterPro"/>
</dbReference>
<dbReference type="EMBL" id="AGWL01000001">
    <property type="protein sequence ID" value="EKU96070.1"/>
    <property type="molecule type" value="Genomic_DNA"/>
</dbReference>
<organism evidence="6 7">
    <name type="scientific">Actinobaculum massiliense ACS-171-V-Col2</name>
    <dbReference type="NCBI Taxonomy" id="883066"/>
    <lineage>
        <taxon>Bacteria</taxon>
        <taxon>Bacillati</taxon>
        <taxon>Actinomycetota</taxon>
        <taxon>Actinomycetes</taxon>
        <taxon>Actinomycetales</taxon>
        <taxon>Actinomycetaceae</taxon>
        <taxon>Actinobaculum</taxon>
    </lineage>
</organism>
<dbReference type="InterPro" id="IPR045028">
    <property type="entry name" value="DinG/Rad3-like"/>
</dbReference>
<evidence type="ECO:0000256" key="2">
    <source>
        <dbReference type="ARBA" id="ARBA00022801"/>
    </source>
</evidence>
<dbReference type="PROSITE" id="PS51193">
    <property type="entry name" value="HELICASE_ATP_BIND_2"/>
    <property type="match status" value="1"/>
</dbReference>
<sequence length="649" mass="70126">MGESQNGPGREVEAILDNAISELGGSRRAGQADMAQKVSEALYNTEHVLIEAGTGTGKSLGYLVPVMEWSVRTGQRAIVSTATLALQRQILRHDAPLATDATKKELGKAPKVALLKGWNNYLCLRKVAGGYPEDDALLSRAEGEYGASATGEEVVRLREWANETRTGDRDDLMPGVSDRAWRQVSVSKKECLGAKCPLAESCFAYQARAEAGDADVIVTNHSMLGVQSQGTPVLPEANAYIVDEAHELASRVTSQLTVSLSQAELRGLARLMRREKVLPADLESAADGLDEAMEDLPEGRLQCIPLPLQDALVLLLRELKRSQEDIADLPGKEPDEAASKAVLRSRVADVVDVVEQVLSDKIGGDLVPWIARDSEDRASLYVAPLDVSAALADSLFEEVPVLLTSATLTVGGRFEHAARECGFMYPSQGPWSGVSVESPFDPARQGILYIAAHLPAPGREGYGTDQLDEMVGLIEASGGGALCLFTSRRGAENAAAYARDRLDTPILLQGEDSLPSLIEDFKADSAASLFGTISLWQGVDVPGHTCRLVIIDRIPFPRPDDALVKARTREAARRGRNGFMEVSASHAALLLAQGAGRLLRRQDDRGVVAVLDSRLRTKRYGGFLLASMPRMWPTDNPQVVRDALRRLNL</sequence>
<keyword evidence="2" id="KW-0378">Hydrolase</keyword>
<evidence type="ECO:0000313" key="7">
    <source>
        <dbReference type="Proteomes" id="UP000009888"/>
    </source>
</evidence>
<dbReference type="Proteomes" id="UP000009888">
    <property type="component" value="Unassembled WGS sequence"/>
</dbReference>
<dbReference type="Pfam" id="PF13307">
    <property type="entry name" value="Helicase_C_2"/>
    <property type="match status" value="1"/>
</dbReference>
<accession>K9F3M2</accession>
<comment type="caution">
    <text evidence="6">The sequence shown here is derived from an EMBL/GenBank/DDBJ whole genome shotgun (WGS) entry which is preliminary data.</text>
</comment>
<dbReference type="eggNOG" id="COG1199">
    <property type="taxonomic scope" value="Bacteria"/>
</dbReference>
<dbReference type="PANTHER" id="PTHR11472">
    <property type="entry name" value="DNA REPAIR DEAD HELICASE RAD3/XP-D SUBFAMILY MEMBER"/>
    <property type="match status" value="1"/>
</dbReference>
<dbReference type="GO" id="GO:0005524">
    <property type="term" value="F:ATP binding"/>
    <property type="evidence" value="ECO:0007669"/>
    <property type="project" value="UniProtKB-KW"/>
</dbReference>
<keyword evidence="1" id="KW-0547">Nucleotide-binding</keyword>
<dbReference type="Gene3D" id="3.40.50.300">
    <property type="entry name" value="P-loop containing nucleotide triphosphate hydrolases"/>
    <property type="match status" value="2"/>
</dbReference>
<dbReference type="SMART" id="SM00491">
    <property type="entry name" value="HELICc2"/>
    <property type="match status" value="1"/>
</dbReference>
<evidence type="ECO:0000313" key="6">
    <source>
        <dbReference type="EMBL" id="EKU96070.1"/>
    </source>
</evidence>
<dbReference type="SUPFAM" id="SSF52540">
    <property type="entry name" value="P-loop containing nucleoside triphosphate hydrolases"/>
    <property type="match status" value="1"/>
</dbReference>
<dbReference type="GO" id="GO:0016818">
    <property type="term" value="F:hydrolase activity, acting on acid anhydrides, in phosphorus-containing anhydrides"/>
    <property type="evidence" value="ECO:0007669"/>
    <property type="project" value="InterPro"/>
</dbReference>
<dbReference type="HOGENOM" id="CLU_012117_2_0_11"/>